<evidence type="ECO:0000256" key="9">
    <source>
        <dbReference type="ARBA" id="ARBA00022842"/>
    </source>
</evidence>
<evidence type="ECO:0000259" key="18">
    <source>
        <dbReference type="PROSITE" id="PS51217"/>
    </source>
</evidence>
<keyword evidence="7" id="KW-0269">Exonuclease</keyword>
<evidence type="ECO:0000256" key="6">
    <source>
        <dbReference type="ARBA" id="ARBA00022806"/>
    </source>
</evidence>
<dbReference type="InterPro" id="IPR027417">
    <property type="entry name" value="P-loop_NTPase"/>
</dbReference>
<dbReference type="GO" id="GO:0008854">
    <property type="term" value="F:exodeoxyribonuclease V activity"/>
    <property type="evidence" value="ECO:0007669"/>
    <property type="project" value="InterPro"/>
</dbReference>
<evidence type="ECO:0000256" key="14">
    <source>
        <dbReference type="ARBA" id="ARBA00034808"/>
    </source>
</evidence>
<evidence type="ECO:0000313" key="20">
    <source>
        <dbReference type="Proteomes" id="UP000249169"/>
    </source>
</evidence>
<evidence type="ECO:0000256" key="2">
    <source>
        <dbReference type="ARBA" id="ARBA00022723"/>
    </source>
</evidence>
<dbReference type="Gene3D" id="1.10.486.10">
    <property type="entry name" value="PCRA, domain 4"/>
    <property type="match status" value="1"/>
</dbReference>
<keyword evidence="20" id="KW-1185">Reference proteome</keyword>
<dbReference type="InterPro" id="IPR014016">
    <property type="entry name" value="UvrD-like_ATP-bd"/>
</dbReference>
<dbReference type="InterPro" id="IPR014017">
    <property type="entry name" value="DNA_helicase_UvrD-like_C"/>
</dbReference>
<dbReference type="PROSITE" id="PS51198">
    <property type="entry name" value="UVRD_HELICASE_ATP_BIND"/>
    <property type="match status" value="1"/>
</dbReference>
<dbReference type="InterPro" id="IPR011604">
    <property type="entry name" value="PDDEXK-like_dom_sf"/>
</dbReference>
<dbReference type="EC" id="5.6.2.4" evidence="14"/>
<dbReference type="GO" id="GO:0005829">
    <property type="term" value="C:cytosol"/>
    <property type="evidence" value="ECO:0007669"/>
    <property type="project" value="TreeGrafter"/>
</dbReference>
<keyword evidence="9" id="KW-0460">Magnesium</keyword>
<keyword evidence="3 16" id="KW-0547">Nucleotide-binding</keyword>
<comment type="caution">
    <text evidence="19">The sequence shown here is derived from an EMBL/GenBank/DDBJ whole genome shotgun (WGS) entry which is preliminary data.</text>
</comment>
<evidence type="ECO:0000256" key="8">
    <source>
        <dbReference type="ARBA" id="ARBA00022840"/>
    </source>
</evidence>
<feature type="domain" description="UvrD-like helicase ATP-binding" evidence="17">
    <location>
        <begin position="7"/>
        <end position="471"/>
    </location>
</feature>
<dbReference type="Pfam" id="PF13361">
    <property type="entry name" value="UvrD_C"/>
    <property type="match status" value="1"/>
</dbReference>
<evidence type="ECO:0000256" key="7">
    <source>
        <dbReference type="ARBA" id="ARBA00022839"/>
    </source>
</evidence>
<keyword evidence="4" id="KW-0227">DNA damage</keyword>
<evidence type="ECO:0000256" key="16">
    <source>
        <dbReference type="PROSITE-ProRule" id="PRU00560"/>
    </source>
</evidence>
<evidence type="ECO:0000256" key="15">
    <source>
        <dbReference type="ARBA" id="ARBA00048988"/>
    </source>
</evidence>
<dbReference type="Gene3D" id="3.40.50.300">
    <property type="entry name" value="P-loop containing nucleotide triphosphate hydrolases"/>
    <property type="match status" value="2"/>
</dbReference>
<feature type="domain" description="UvrD-like helicase C-terminal" evidence="18">
    <location>
        <begin position="487"/>
        <end position="772"/>
    </location>
</feature>
<dbReference type="Pfam" id="PF12705">
    <property type="entry name" value="PDDEXK_1"/>
    <property type="match status" value="1"/>
</dbReference>
<dbReference type="InterPro" id="IPR000212">
    <property type="entry name" value="DNA_helicase_UvrD/REP"/>
</dbReference>
<organism evidence="19 20">
    <name type="scientific">Lujinxingia litoralis</name>
    <dbReference type="NCBI Taxonomy" id="2211119"/>
    <lineage>
        <taxon>Bacteria</taxon>
        <taxon>Deltaproteobacteria</taxon>
        <taxon>Bradymonadales</taxon>
        <taxon>Lujinxingiaceae</taxon>
        <taxon>Lujinxingia</taxon>
    </lineage>
</organism>
<evidence type="ECO:0000256" key="4">
    <source>
        <dbReference type="ARBA" id="ARBA00022763"/>
    </source>
</evidence>
<accession>A0A328C4T0</accession>
<keyword evidence="5 16" id="KW-0378">Hydrolase</keyword>
<reference evidence="19 20" key="1">
    <citation type="submission" date="2018-05" db="EMBL/GenBank/DDBJ databases">
        <title>Lujinxingia marina gen. nov. sp. nov., a new facultative anaerobic member of the class Deltaproteobacteria, and proposal of Lujinxingaceae fam. nov.</title>
        <authorList>
            <person name="Li C.-M."/>
        </authorList>
    </citation>
    <scope>NUCLEOTIDE SEQUENCE [LARGE SCALE GENOMIC DNA]</scope>
    <source>
        <strain evidence="19 20">B210</strain>
    </source>
</reference>
<sequence length="1240" mass="138895">MMATLYYKKPDALVALQQREGRHAVIEASAGTGKTYTIEHIVADLLLRGEVKVNEVLVVTFTRAATADLKKKIRERLQELVRAWSALEPGEVRTLDGGESQAGEPAALPGFGVVEAEGVERLKMALRSFDQASIYTIHGFCQRILVEHAFANKRLLEQEHVDGDQLVYRAISEALRQDVPADPELRYWLQAYLGAGKGLDTLRETLAGYVKTRGEYLPRVQVNLDALAASAQEGGAYFAALEGAAFDEELDALRPGGKKVHGTTRNAFKKHVRAMIEGFSSPPAGVLETKALLEGALAAPFKYLAGKKEHDVLVHMPELLRAVEALEELSFDVELCVVQALGPQIARRIEAIKQAEGVYTYEDMLTLVRDTLAADGEHGELLNVLRDRFSHAIIDEFQDTDEVQWEIFERLFVGGLAGAAPTQAHRLVLIGDPKQAIYGFRGGDVHTYLRARQRLLGEEAPIPLTQNFRSTPQVIGAYNAIFDQRAAQRVELGEGIGYAHPVSAGKAWFEAEVEGQRAPGVRVLNLKSEREKLSVSELRKGLARGIATRVRGLLRGEGAPGYPQEPGGDLVGQVGPEDIYVLCRRRSDGLMVAEALRSQGVPYAFLKMDGLFETQEARDVYDLLMALVDPQDRSRRARAWMTGFFELELGQLANLEAVSESEAIYQRLLRWAWLGEQRAYHALFQELIEASGLMRRRLLLDVSERELTNYQHLLELMAEECTRERLSMEELAARLKSYREGRAMPEGESGDQQRLEVESKAVQILTAHGSKGLQRGIVFVVPGFSDLISSRRKDYALKVPRESGGMRPVRWVASTSEMPPGWEELLIEQTRAEASRLNYVALTRAEVMLYLPYLEAESPAYSDNRDKRDPYFDVIDRLRAMRNEPTGAFLEWLDVDLDARAREVDLHQVQSTLGRVRLQGLELLAEERVAPDVLSTLMERRWEVTSFSSLRGQVGGEGLLDEAAAEVEKGDDARDDEVVFDPAFPGGMATGNFVHGVLETLEYARVRDYADEAAWVADEELQAFFEQHRSSFGADPSTLKPAMRAVYRTLLSRVEMPVAGEEALEALHRLNPERVRRELEFLFPIPELCEEEADGLRRKFGRGARVQGGFVKGFVDLLFEHQGKIYFADWKTNLVRSYDSPTLAGHVAANYAEQARLYTVALCRVLDMTCEAEYEARFGGLFYFYVRGMHPQRPGEGIYRARPSWAQIVGFERSLHERIRRVKRGDEERAPVPGPQAEPV</sequence>
<dbReference type="CDD" id="cd22352">
    <property type="entry name" value="RecB_C-like"/>
    <property type="match status" value="1"/>
</dbReference>
<dbReference type="PROSITE" id="PS51217">
    <property type="entry name" value="UVRD_HELICASE_CTER"/>
    <property type="match status" value="1"/>
</dbReference>
<keyword evidence="12" id="KW-0413">Isomerase</keyword>
<evidence type="ECO:0000256" key="5">
    <source>
        <dbReference type="ARBA" id="ARBA00022801"/>
    </source>
</evidence>
<evidence type="ECO:0000259" key="17">
    <source>
        <dbReference type="PROSITE" id="PS51198"/>
    </source>
</evidence>
<dbReference type="AlphaFoldDB" id="A0A328C4T0"/>
<evidence type="ECO:0000256" key="13">
    <source>
        <dbReference type="ARBA" id="ARBA00034617"/>
    </source>
</evidence>
<proteinExistence type="inferred from homology"/>
<dbReference type="GO" id="GO:0043138">
    <property type="term" value="F:3'-5' DNA helicase activity"/>
    <property type="evidence" value="ECO:0007669"/>
    <property type="project" value="UniProtKB-EC"/>
</dbReference>
<feature type="binding site" evidence="16">
    <location>
        <begin position="28"/>
        <end position="35"/>
    </location>
    <ligand>
        <name>ATP</name>
        <dbReference type="ChEBI" id="CHEBI:30616"/>
    </ligand>
</feature>
<evidence type="ECO:0000256" key="3">
    <source>
        <dbReference type="ARBA" id="ARBA00022741"/>
    </source>
</evidence>
<dbReference type="SUPFAM" id="SSF52980">
    <property type="entry name" value="Restriction endonuclease-like"/>
    <property type="match status" value="1"/>
</dbReference>
<dbReference type="InterPro" id="IPR011335">
    <property type="entry name" value="Restrct_endonuc-II-like"/>
</dbReference>
<evidence type="ECO:0000256" key="1">
    <source>
        <dbReference type="ARBA" id="ARBA00022722"/>
    </source>
</evidence>
<protein>
    <recommendedName>
        <fullName evidence="14">DNA 3'-5' helicase</fullName>
        <ecNumber evidence="14">5.6.2.4</ecNumber>
    </recommendedName>
</protein>
<dbReference type="GO" id="GO:0016887">
    <property type="term" value="F:ATP hydrolysis activity"/>
    <property type="evidence" value="ECO:0007669"/>
    <property type="project" value="RHEA"/>
</dbReference>
<comment type="catalytic activity">
    <reaction evidence="13">
        <text>Couples ATP hydrolysis with the unwinding of duplex DNA by translocating in the 3'-5' direction.</text>
        <dbReference type="EC" id="5.6.2.4"/>
    </reaction>
</comment>
<dbReference type="InterPro" id="IPR038726">
    <property type="entry name" value="PDDEXK_AddAB-type"/>
</dbReference>
<dbReference type="Pfam" id="PF00580">
    <property type="entry name" value="UvrD-helicase"/>
    <property type="match status" value="1"/>
</dbReference>
<dbReference type="Proteomes" id="UP000249169">
    <property type="component" value="Unassembled WGS sequence"/>
</dbReference>
<name>A0A328C4T0_9DELT</name>
<evidence type="ECO:0000256" key="10">
    <source>
        <dbReference type="ARBA" id="ARBA00023125"/>
    </source>
</evidence>
<dbReference type="EMBL" id="QHKO01000007">
    <property type="protein sequence ID" value="RAL20880.1"/>
    <property type="molecule type" value="Genomic_DNA"/>
</dbReference>
<evidence type="ECO:0000256" key="11">
    <source>
        <dbReference type="ARBA" id="ARBA00023204"/>
    </source>
</evidence>
<dbReference type="InterPro" id="IPR004586">
    <property type="entry name" value="RecB"/>
</dbReference>
<evidence type="ECO:0000313" key="19">
    <source>
        <dbReference type="EMBL" id="RAL20880.1"/>
    </source>
</evidence>
<keyword evidence="8 16" id="KW-0067">ATP-binding</keyword>
<dbReference type="PANTHER" id="PTHR11070">
    <property type="entry name" value="UVRD / RECB / PCRA DNA HELICASE FAMILY MEMBER"/>
    <property type="match status" value="1"/>
</dbReference>
<keyword evidence="6 16" id="KW-0347">Helicase</keyword>
<dbReference type="GO" id="GO:0003677">
    <property type="term" value="F:DNA binding"/>
    <property type="evidence" value="ECO:0007669"/>
    <property type="project" value="UniProtKB-KW"/>
</dbReference>
<keyword evidence="2" id="KW-0479">Metal-binding</keyword>
<keyword evidence="10" id="KW-0238">DNA-binding</keyword>
<dbReference type="GO" id="GO:0046872">
    <property type="term" value="F:metal ion binding"/>
    <property type="evidence" value="ECO:0007669"/>
    <property type="project" value="UniProtKB-KW"/>
</dbReference>
<evidence type="ECO:0000256" key="12">
    <source>
        <dbReference type="ARBA" id="ARBA00023235"/>
    </source>
</evidence>
<comment type="catalytic activity">
    <reaction evidence="15">
        <text>ATP + H2O = ADP + phosphate + H(+)</text>
        <dbReference type="Rhea" id="RHEA:13065"/>
        <dbReference type="ChEBI" id="CHEBI:15377"/>
        <dbReference type="ChEBI" id="CHEBI:15378"/>
        <dbReference type="ChEBI" id="CHEBI:30616"/>
        <dbReference type="ChEBI" id="CHEBI:43474"/>
        <dbReference type="ChEBI" id="CHEBI:456216"/>
        <dbReference type="EC" id="5.6.2.4"/>
    </reaction>
</comment>
<dbReference type="HAMAP" id="MF_01485">
    <property type="entry name" value="RecB"/>
    <property type="match status" value="1"/>
</dbReference>
<dbReference type="Gene3D" id="3.90.320.10">
    <property type="match status" value="1"/>
</dbReference>
<keyword evidence="11" id="KW-0234">DNA repair</keyword>
<keyword evidence="1" id="KW-0540">Nuclease</keyword>
<gene>
    <name evidence="19" type="ORF">DL240_14445</name>
</gene>
<dbReference type="SUPFAM" id="SSF52540">
    <property type="entry name" value="P-loop containing nucleoside triphosphate hydrolases"/>
    <property type="match status" value="1"/>
</dbReference>
<dbReference type="GO" id="GO:0000725">
    <property type="term" value="P:recombinational repair"/>
    <property type="evidence" value="ECO:0007669"/>
    <property type="project" value="TreeGrafter"/>
</dbReference>
<dbReference type="GO" id="GO:0005524">
    <property type="term" value="F:ATP binding"/>
    <property type="evidence" value="ECO:0007669"/>
    <property type="project" value="UniProtKB-UniRule"/>
</dbReference>
<dbReference type="PANTHER" id="PTHR11070:SF23">
    <property type="entry name" value="RECBCD ENZYME SUBUNIT RECB"/>
    <property type="match status" value="1"/>
</dbReference>
<dbReference type="Gene3D" id="1.10.3170.10">
    <property type="entry name" value="Recbcd, chain B, domain 2"/>
    <property type="match status" value="1"/>
</dbReference>
<dbReference type="GO" id="GO:0009338">
    <property type="term" value="C:exodeoxyribonuclease V complex"/>
    <property type="evidence" value="ECO:0007669"/>
    <property type="project" value="TreeGrafter"/>
</dbReference>